<dbReference type="PROSITE" id="PS00972">
    <property type="entry name" value="USP_1"/>
    <property type="match status" value="1"/>
</dbReference>
<dbReference type="STRING" id="1382522.W6MSK5"/>
<feature type="domain" description="USP" evidence="9">
    <location>
        <begin position="532"/>
        <end position="891"/>
    </location>
</feature>
<dbReference type="Gene3D" id="3.40.250.10">
    <property type="entry name" value="Rhodanese-like domain"/>
    <property type="match status" value="1"/>
</dbReference>
<dbReference type="OrthoDB" id="292964at2759"/>
<evidence type="ECO:0000256" key="4">
    <source>
        <dbReference type="ARBA" id="ARBA00022786"/>
    </source>
</evidence>
<dbReference type="CDD" id="cd02674">
    <property type="entry name" value="Peptidase_C19R"/>
    <property type="match status" value="1"/>
</dbReference>
<feature type="region of interest" description="Disordered" evidence="8">
    <location>
        <begin position="392"/>
        <end position="430"/>
    </location>
</feature>
<comment type="similarity">
    <text evidence="2 7">Belongs to the peptidase C19 family.</text>
</comment>
<dbReference type="GO" id="GO:0010008">
    <property type="term" value="C:endosome membrane"/>
    <property type="evidence" value="ECO:0007669"/>
    <property type="project" value="GOC"/>
</dbReference>
<feature type="compositionally biased region" description="Low complexity" evidence="8">
    <location>
        <begin position="476"/>
        <end position="486"/>
    </location>
</feature>
<dbReference type="GO" id="GO:0000502">
    <property type="term" value="C:proteasome complex"/>
    <property type="evidence" value="ECO:0007669"/>
    <property type="project" value="EnsemblFungi"/>
</dbReference>
<keyword evidence="3 7" id="KW-0645">Protease</keyword>
<keyword evidence="5 7" id="KW-0378">Hydrolase</keyword>
<dbReference type="InterPro" id="IPR038765">
    <property type="entry name" value="Papain-like_cys_pep_sf"/>
</dbReference>
<feature type="compositionally biased region" description="Low complexity" evidence="8">
    <location>
        <begin position="183"/>
        <end position="200"/>
    </location>
</feature>
<dbReference type="GO" id="GO:0070676">
    <property type="term" value="P:intralumenal vesicle formation"/>
    <property type="evidence" value="ECO:0007669"/>
    <property type="project" value="EnsemblFungi"/>
</dbReference>
<evidence type="ECO:0000256" key="7">
    <source>
        <dbReference type="RuleBase" id="RU366025"/>
    </source>
</evidence>
<evidence type="ECO:0000256" key="5">
    <source>
        <dbReference type="ARBA" id="ARBA00022801"/>
    </source>
</evidence>
<organism evidence="10 11">
    <name type="scientific">Kuraishia capsulata CBS 1993</name>
    <dbReference type="NCBI Taxonomy" id="1382522"/>
    <lineage>
        <taxon>Eukaryota</taxon>
        <taxon>Fungi</taxon>
        <taxon>Dikarya</taxon>
        <taxon>Ascomycota</taxon>
        <taxon>Saccharomycotina</taxon>
        <taxon>Pichiomycetes</taxon>
        <taxon>Pichiales</taxon>
        <taxon>Pichiaceae</taxon>
        <taxon>Kuraishia</taxon>
    </lineage>
</organism>
<keyword evidence="6 7" id="KW-0788">Thiol protease</keyword>
<proteinExistence type="inferred from homology"/>
<dbReference type="GO" id="GO:0006897">
    <property type="term" value="P:endocytosis"/>
    <property type="evidence" value="ECO:0007669"/>
    <property type="project" value="EnsemblFungi"/>
</dbReference>
<dbReference type="InterPro" id="IPR036873">
    <property type="entry name" value="Rhodanese-like_dom_sf"/>
</dbReference>
<dbReference type="InterPro" id="IPR050185">
    <property type="entry name" value="Ub_carboxyl-term_hydrolase"/>
</dbReference>
<evidence type="ECO:0000313" key="11">
    <source>
        <dbReference type="Proteomes" id="UP000019384"/>
    </source>
</evidence>
<dbReference type="InterPro" id="IPR001394">
    <property type="entry name" value="Peptidase_C19_UCH"/>
</dbReference>
<dbReference type="InterPro" id="IPR018200">
    <property type="entry name" value="USP_CS"/>
</dbReference>
<evidence type="ECO:0000256" key="1">
    <source>
        <dbReference type="ARBA" id="ARBA00000707"/>
    </source>
</evidence>
<evidence type="ECO:0000256" key="6">
    <source>
        <dbReference type="ARBA" id="ARBA00022807"/>
    </source>
</evidence>
<feature type="compositionally biased region" description="Basic and acidic residues" evidence="8">
    <location>
        <begin position="400"/>
        <end position="413"/>
    </location>
</feature>
<evidence type="ECO:0000259" key="9">
    <source>
        <dbReference type="PROSITE" id="PS50235"/>
    </source>
</evidence>
<dbReference type="InterPro" id="IPR028889">
    <property type="entry name" value="USP"/>
</dbReference>
<gene>
    <name evidence="10" type="ORF">KUCA_T00005351001</name>
</gene>
<dbReference type="GO" id="GO:1904669">
    <property type="term" value="P:ATP export"/>
    <property type="evidence" value="ECO:0007669"/>
    <property type="project" value="EnsemblFungi"/>
</dbReference>
<dbReference type="GO" id="GO:0004843">
    <property type="term" value="F:cysteine-type deubiquitinase activity"/>
    <property type="evidence" value="ECO:0007669"/>
    <property type="project" value="UniProtKB-UniRule"/>
</dbReference>
<feature type="compositionally biased region" description="Polar residues" evidence="8">
    <location>
        <begin position="171"/>
        <end position="182"/>
    </location>
</feature>
<sequence>MTADSAVPSSGASGLKSLTALTLLVDELIEDYTVTPLSISEYLEKAVNCYSEYSRNVKFLKNPQSQQQANYEELFVYYTAASRILSVVIPSLPEYRTFEGNTQDPKFGLFSDFTELLYAERNRMDSIKAYIRTHSLPDRDDELLTRLRNLKAHSSVSVESESKTKSHTQLESRVTSGFKTKTQSVSQSQSQSQSQSRSQSPVKASTTPAIAAPNPQALKAKFDAIETSISAKALNSLLSLSPSDVLVIDLRRRRDFDNNHVEFPGINLLSIEPVAIRPDYSASDVQKMSLATNPDSERQLFENRSQFELIVVYDWSSTTSAFDTITLRFLNILKTRSSTAYLKRQPVLLEGGFNEWLQLNEDGLQGYIPHGEIIQPIDIPSKPMLFRKNSLARRSSQINEPERLEDAYYRKQPEQYSSRSSSVSVPGSPGPGYVRTVNEFFASPNREHSPSQNEAISPVFPHQFAPPSHKASVRKSSAGSSLSQPPSQSPVPPPKVLTRPKPVALSKSEHSTTLLNAPSKTRSFQEKLDVMTGLANLGNTCYMNCTLQCLFGTKKFDEFFLNGSYKSHININSRLGSKGILANEFNGLVTEIFIKSNHSHPTYISPLRFRKIIASLSSSFRTSEQQDCSEFLNFLLDGLHEDLNECGNHPPLPELTKEEEFRREKLAIRVASTIEWEKYLKTNFSIVVDIFQGQYLSRLQCTVCKNTSTTYNAYSILSLPIPETSARTKISLGQCFDQFCAPEILDGDDRWMCPHCKVKNRTTKTMMISRLPEVLIVHLKRFKLGSQITKLNTFIDYPLELSLDKYWPKVQTEQEMHQLAALPMRNQMAPFNYKLFGVVNHYGNLATGHYTAYVDKREDGWCYFDDTKVTKRRPLDKVINADAYVLFYARV</sequence>
<dbReference type="PANTHER" id="PTHR21646">
    <property type="entry name" value="UBIQUITIN CARBOXYL-TERMINAL HYDROLASE"/>
    <property type="match status" value="1"/>
</dbReference>
<evidence type="ECO:0000313" key="10">
    <source>
        <dbReference type="EMBL" id="CDK29363.1"/>
    </source>
</evidence>
<dbReference type="EMBL" id="HG793130">
    <property type="protein sequence ID" value="CDK29363.1"/>
    <property type="molecule type" value="Genomic_DNA"/>
</dbReference>
<dbReference type="GO" id="GO:0010995">
    <property type="term" value="P:free ubiquitin chain depolymerization"/>
    <property type="evidence" value="ECO:0007669"/>
    <property type="project" value="EnsemblFungi"/>
</dbReference>
<reference evidence="10" key="1">
    <citation type="submission" date="2013-12" db="EMBL/GenBank/DDBJ databases">
        <authorList>
            <person name="Genoscope - CEA"/>
        </authorList>
    </citation>
    <scope>NUCLEOTIDE SEQUENCE</scope>
    <source>
        <strain evidence="10">CBS 1993</strain>
    </source>
</reference>
<accession>W6MSK5</accession>
<dbReference type="GO" id="GO:0006275">
    <property type="term" value="P:regulation of DNA replication"/>
    <property type="evidence" value="ECO:0007669"/>
    <property type="project" value="EnsemblFungi"/>
</dbReference>
<dbReference type="PANTHER" id="PTHR21646:SF95">
    <property type="entry name" value="UBIQUITIN CARBOXYL-TERMINAL HYDROLASE 4-RELATED"/>
    <property type="match status" value="1"/>
</dbReference>
<feature type="region of interest" description="Disordered" evidence="8">
    <location>
        <begin position="443"/>
        <end position="511"/>
    </location>
</feature>
<keyword evidence="11" id="KW-1185">Reference proteome</keyword>
<comment type="catalytic activity">
    <reaction evidence="1 7">
        <text>Thiol-dependent hydrolysis of ester, thioester, amide, peptide and isopeptide bonds formed by the C-terminal Gly of ubiquitin (a 76-residue protein attached to proteins as an intracellular targeting signal).</text>
        <dbReference type="EC" id="3.4.19.12"/>
    </reaction>
</comment>
<reference evidence="10" key="2">
    <citation type="submission" date="2014-02" db="EMBL/GenBank/DDBJ databases">
        <title>Complete DNA sequence of /Kuraishia capsulata/ illustrates novel genomic features among budding yeasts (/Saccharomycotina/).</title>
        <authorList>
            <person name="Morales L."/>
            <person name="Noel B."/>
            <person name="Porcel B."/>
            <person name="Marcet-Houben M."/>
            <person name="Hullo M-F."/>
            <person name="Sacerdot C."/>
            <person name="Tekaia F."/>
            <person name="Leh-Louis V."/>
            <person name="Despons L."/>
            <person name="Khanna V."/>
            <person name="Aury J-M."/>
            <person name="Barbe V."/>
            <person name="Couloux A."/>
            <person name="Labadie K."/>
            <person name="Pelletier E."/>
            <person name="Souciet J-L."/>
            <person name="Boekhout T."/>
            <person name="Gabaldon T."/>
            <person name="Wincker P."/>
            <person name="Dujon B."/>
        </authorList>
    </citation>
    <scope>NUCLEOTIDE SEQUENCE</scope>
    <source>
        <strain evidence="10">CBS 1993</strain>
    </source>
</reference>
<dbReference type="AlphaFoldDB" id="W6MSK5"/>
<dbReference type="HOGENOM" id="CLU_005922_1_0_1"/>
<feature type="region of interest" description="Disordered" evidence="8">
    <location>
        <begin position="155"/>
        <end position="212"/>
    </location>
</feature>
<dbReference type="GO" id="GO:0016579">
    <property type="term" value="P:protein deubiquitination"/>
    <property type="evidence" value="ECO:0007669"/>
    <property type="project" value="InterPro"/>
</dbReference>
<feature type="compositionally biased region" description="Basic and acidic residues" evidence="8">
    <location>
        <begin position="160"/>
        <end position="170"/>
    </location>
</feature>
<dbReference type="GO" id="GO:0043162">
    <property type="term" value="P:ubiquitin-dependent protein catabolic process via the multivesicular body sorting pathway"/>
    <property type="evidence" value="ECO:0007669"/>
    <property type="project" value="EnsemblFungi"/>
</dbReference>
<evidence type="ECO:0000256" key="8">
    <source>
        <dbReference type="SAM" id="MobiDB-lite"/>
    </source>
</evidence>
<evidence type="ECO:0000256" key="2">
    <source>
        <dbReference type="ARBA" id="ARBA00009085"/>
    </source>
</evidence>
<keyword evidence="4 7" id="KW-0833">Ubl conjugation pathway</keyword>
<dbReference type="SUPFAM" id="SSF54001">
    <property type="entry name" value="Cysteine proteinases"/>
    <property type="match status" value="1"/>
</dbReference>
<dbReference type="Pfam" id="PF00443">
    <property type="entry name" value="UCH"/>
    <property type="match status" value="1"/>
</dbReference>
<dbReference type="EC" id="3.4.19.12" evidence="7"/>
<protein>
    <recommendedName>
        <fullName evidence="7">Ubiquitin carboxyl-terminal hydrolase</fullName>
        <ecNumber evidence="7">3.4.19.12</ecNumber>
    </recommendedName>
</protein>
<dbReference type="PROSITE" id="PS50235">
    <property type="entry name" value="USP_3"/>
    <property type="match status" value="1"/>
</dbReference>
<name>W6MSK5_9ASCO</name>
<evidence type="ECO:0000256" key="3">
    <source>
        <dbReference type="ARBA" id="ARBA00022670"/>
    </source>
</evidence>
<dbReference type="SUPFAM" id="SSF52821">
    <property type="entry name" value="Rhodanese/Cell cycle control phosphatase"/>
    <property type="match status" value="1"/>
</dbReference>
<dbReference type="RefSeq" id="XP_022461350.1">
    <property type="nucleotide sequence ID" value="XM_022600538.1"/>
</dbReference>
<feature type="compositionally biased region" description="Low complexity" evidence="8">
    <location>
        <begin position="416"/>
        <end position="430"/>
    </location>
</feature>
<dbReference type="Gene3D" id="3.90.70.10">
    <property type="entry name" value="Cysteine proteinases"/>
    <property type="match status" value="1"/>
</dbReference>
<dbReference type="Proteomes" id="UP000019384">
    <property type="component" value="Unassembled WGS sequence"/>
</dbReference>
<dbReference type="PROSITE" id="PS00973">
    <property type="entry name" value="USP_2"/>
    <property type="match status" value="1"/>
</dbReference>
<dbReference type="GeneID" id="34522738"/>